<protein>
    <submittedName>
        <fullName evidence="2">Uncharacterized protein</fullName>
    </submittedName>
</protein>
<dbReference type="Proteomes" id="UP000682733">
    <property type="component" value="Unassembled WGS sequence"/>
</dbReference>
<name>A0A8S2GCE6_9BILA</name>
<feature type="non-terminal residue" evidence="2">
    <location>
        <position position="41"/>
    </location>
</feature>
<keyword evidence="1" id="KW-0472">Membrane</keyword>
<keyword evidence="1" id="KW-1133">Transmembrane helix</keyword>
<evidence type="ECO:0000256" key="1">
    <source>
        <dbReference type="SAM" id="Phobius"/>
    </source>
</evidence>
<evidence type="ECO:0000313" key="2">
    <source>
        <dbReference type="EMBL" id="CAF1686171.1"/>
    </source>
</evidence>
<keyword evidence="1" id="KW-0812">Transmembrane</keyword>
<sequence length="41" mass="4794">MELITVMRIYYNRTVNHGVAIFLVLTAQGAHLVMMRMWNAQ</sequence>
<gene>
    <name evidence="2" type="ORF">OVA965_LOCUS46216</name>
    <name evidence="3" type="ORF">TMI583_LOCUS20613</name>
</gene>
<dbReference type="Proteomes" id="UP000677228">
    <property type="component" value="Unassembled WGS sequence"/>
</dbReference>
<accession>A0A8S2GCE6</accession>
<organism evidence="2 4">
    <name type="scientific">Didymodactylos carnosus</name>
    <dbReference type="NCBI Taxonomy" id="1234261"/>
    <lineage>
        <taxon>Eukaryota</taxon>
        <taxon>Metazoa</taxon>
        <taxon>Spiralia</taxon>
        <taxon>Gnathifera</taxon>
        <taxon>Rotifera</taxon>
        <taxon>Eurotatoria</taxon>
        <taxon>Bdelloidea</taxon>
        <taxon>Philodinida</taxon>
        <taxon>Philodinidae</taxon>
        <taxon>Didymodactylos</taxon>
    </lineage>
</organism>
<feature type="transmembrane region" description="Helical" evidence="1">
    <location>
        <begin position="20"/>
        <end position="38"/>
    </location>
</feature>
<reference evidence="2" key="1">
    <citation type="submission" date="2021-02" db="EMBL/GenBank/DDBJ databases">
        <authorList>
            <person name="Nowell W R."/>
        </authorList>
    </citation>
    <scope>NUCLEOTIDE SEQUENCE</scope>
</reference>
<dbReference type="EMBL" id="CAJOBA010018286">
    <property type="protein sequence ID" value="CAF3899002.1"/>
    <property type="molecule type" value="Genomic_DNA"/>
</dbReference>
<evidence type="ECO:0000313" key="3">
    <source>
        <dbReference type="EMBL" id="CAF3899002.1"/>
    </source>
</evidence>
<evidence type="ECO:0000313" key="4">
    <source>
        <dbReference type="Proteomes" id="UP000677228"/>
    </source>
</evidence>
<proteinExistence type="predicted"/>
<comment type="caution">
    <text evidence="2">The sequence shown here is derived from an EMBL/GenBank/DDBJ whole genome shotgun (WGS) entry which is preliminary data.</text>
</comment>
<dbReference type="AlphaFoldDB" id="A0A8S2GCE6"/>
<dbReference type="EMBL" id="CAJNOK010083639">
    <property type="protein sequence ID" value="CAF1686171.1"/>
    <property type="molecule type" value="Genomic_DNA"/>
</dbReference>